<dbReference type="AlphaFoldDB" id="A0A2J5HRR3"/>
<sequence length="578" mass="64473">MDLDEDTYRCHKPLPFELVQHIGIFFEEKLYTQALALLFDIVTTTTGPPTPVFVPPPQHLALSATILVHPATTTRAKSPAEEGAPAAALRLLRLANNLVGPLNARLGVAFSFTHFQSSRQGRRRRGAPEDDTFADPEDAKQLNLELAQSAALWSRAEDFWHVVGWAFNCSVLHRERWDCWRVWLEFMCEVLEDDWRERTRLAEVAAMQNNNDAPNGTAKRRLRNKTDNQDQHAAVLRDSLICRYITDPSAGFGRNRRILRAVFADGSSSAVNEFRQVFHNELRLLPNKGGDQPGKIKKREVEVNVDQGVYGDYLTEKEDDDDKLSTTEKSTTSTRKTKRPRRATRSNGDTTVERTPPQPSPPPPSTTNTPATNDASLLGGLTSLSLRQRLLELLSQVSQRLPGEFLPLEDLYHLFVENIRHQPLPIYQALVSPSTLSYLSPAAHTTLCEFLLYRLRESAAPDSSEDYLSQTKLEHCFLPFAASTAAVADNAKMSIALEALVMLLAQSDLLTVTDSFRSAVECGIEARAEKVQTEGAQAATVGGARGRGRGKSRVAEDVEWSWLIESGERLMFLLEVLS</sequence>
<evidence type="ECO:0000256" key="1">
    <source>
        <dbReference type="SAM" id="MobiDB-lite"/>
    </source>
</evidence>
<gene>
    <name evidence="2" type="ORF">BDW42DRAFT_194787</name>
</gene>
<proteinExistence type="predicted"/>
<keyword evidence="3" id="KW-1185">Reference proteome</keyword>
<accession>A0A2J5HRR3</accession>
<feature type="region of interest" description="Disordered" evidence="1">
    <location>
        <begin position="314"/>
        <end position="377"/>
    </location>
</feature>
<dbReference type="Proteomes" id="UP000235023">
    <property type="component" value="Unassembled WGS sequence"/>
</dbReference>
<name>A0A2J5HRR3_9EURO</name>
<reference evidence="3" key="1">
    <citation type="submission" date="2017-12" db="EMBL/GenBank/DDBJ databases">
        <authorList>
            <consortium name="DOE Joint Genome Institute"/>
            <person name="Mondo S.J."/>
            <person name="Kjaerbolling I."/>
            <person name="Vesth T.C."/>
            <person name="Frisvad J.C."/>
            <person name="Nybo J.L."/>
            <person name="Theobald S."/>
            <person name="Kuo A."/>
            <person name="Bowyer P."/>
            <person name="Matsuda Y."/>
            <person name="Lyhne E.K."/>
            <person name="Kogle M.E."/>
            <person name="Clum A."/>
            <person name="Lipzen A."/>
            <person name="Salamov A."/>
            <person name="Ngan C.Y."/>
            <person name="Daum C."/>
            <person name="Chiniquy J."/>
            <person name="Barry K."/>
            <person name="LaButti K."/>
            <person name="Haridas S."/>
            <person name="Simmons B.A."/>
            <person name="Magnuson J.K."/>
            <person name="Mortensen U.H."/>
            <person name="Larsen T.O."/>
            <person name="Grigoriev I.V."/>
            <person name="Baker S.E."/>
            <person name="Andersen M.R."/>
            <person name="Nordberg H.P."/>
            <person name="Cantor M.N."/>
            <person name="Hua S.X."/>
        </authorList>
    </citation>
    <scope>NUCLEOTIDE SEQUENCE [LARGE SCALE GENOMIC DNA]</scope>
    <source>
        <strain evidence="3">IBT 19404</strain>
    </source>
</reference>
<protein>
    <submittedName>
        <fullName evidence="2">Uncharacterized protein</fullName>
    </submittedName>
</protein>
<feature type="compositionally biased region" description="Pro residues" evidence="1">
    <location>
        <begin position="356"/>
        <end position="365"/>
    </location>
</feature>
<evidence type="ECO:0000313" key="3">
    <source>
        <dbReference type="Proteomes" id="UP000235023"/>
    </source>
</evidence>
<organism evidence="2 3">
    <name type="scientific">Aspergillus taichungensis</name>
    <dbReference type="NCBI Taxonomy" id="482145"/>
    <lineage>
        <taxon>Eukaryota</taxon>
        <taxon>Fungi</taxon>
        <taxon>Dikarya</taxon>
        <taxon>Ascomycota</taxon>
        <taxon>Pezizomycotina</taxon>
        <taxon>Eurotiomycetes</taxon>
        <taxon>Eurotiomycetidae</taxon>
        <taxon>Eurotiales</taxon>
        <taxon>Aspergillaceae</taxon>
        <taxon>Aspergillus</taxon>
        <taxon>Aspergillus subgen. Circumdati</taxon>
    </lineage>
</organism>
<dbReference type="EMBL" id="KZ559553">
    <property type="protein sequence ID" value="PLN79923.1"/>
    <property type="molecule type" value="Genomic_DNA"/>
</dbReference>
<feature type="region of interest" description="Disordered" evidence="1">
    <location>
        <begin position="210"/>
        <end position="230"/>
    </location>
</feature>
<dbReference type="OrthoDB" id="5411773at2759"/>
<feature type="compositionally biased region" description="Low complexity" evidence="1">
    <location>
        <begin position="366"/>
        <end position="377"/>
    </location>
</feature>
<evidence type="ECO:0000313" key="2">
    <source>
        <dbReference type="EMBL" id="PLN79923.1"/>
    </source>
</evidence>
<feature type="compositionally biased region" description="Basic residues" evidence="1">
    <location>
        <begin position="335"/>
        <end position="344"/>
    </location>
</feature>